<reference evidence="2" key="1">
    <citation type="submission" date="2020-05" db="EMBL/GenBank/DDBJ databases">
        <authorList>
            <person name="Chiriac C."/>
            <person name="Salcher M."/>
            <person name="Ghai R."/>
            <person name="Kavagutti S V."/>
        </authorList>
    </citation>
    <scope>NUCLEOTIDE SEQUENCE</scope>
</reference>
<dbReference type="EMBL" id="CAFBMK010000202">
    <property type="protein sequence ID" value="CAB4936238.1"/>
    <property type="molecule type" value="Genomic_DNA"/>
</dbReference>
<feature type="region of interest" description="Disordered" evidence="1">
    <location>
        <begin position="1"/>
        <end position="34"/>
    </location>
</feature>
<proteinExistence type="predicted"/>
<name>A0A6J7IYM3_9ZZZZ</name>
<gene>
    <name evidence="2" type="ORF">UFOPK3564_02659</name>
</gene>
<sequence length="394" mass="41439">MASKRSRSGRPKTPGRRQGHPARRTGSRDDTLSDDAAEGFARRLRTLVATARDPLEAALMASQFCEPWCPPSPALANDLERDIGLPVVGHVARIAGDESLAALRALEHAGTDRLRASAGAAADRLADTGAAEPDWLEAARATALADTAIVHTDAFDDAHTLLFEFAAPDREPHTLGVHVDRMHGSIAQNLLAGPALLRLSETLVGRAGEAGYGRLRLTTVDPVDATVRALSAMHRTATAVDPPIGDALPALWSLARTRLRALPGADRAPVDVGTVSGDARRELARAFAATVPYGTGAEPTPETIARAVIDVAVDTAGGDPLRISPAVVRRYREHTAQDDAAVDDEERRRRRDALRSWAAFAGARSGLATGAVAQTLAAVDAPLEGDPDESATPG</sequence>
<accession>A0A6J7IYM3</accession>
<organism evidence="2">
    <name type="scientific">freshwater metagenome</name>
    <dbReference type="NCBI Taxonomy" id="449393"/>
    <lineage>
        <taxon>unclassified sequences</taxon>
        <taxon>metagenomes</taxon>
        <taxon>ecological metagenomes</taxon>
    </lineage>
</organism>
<feature type="compositionally biased region" description="Basic residues" evidence="1">
    <location>
        <begin position="1"/>
        <end position="25"/>
    </location>
</feature>
<evidence type="ECO:0000313" key="2">
    <source>
        <dbReference type="EMBL" id="CAB4936238.1"/>
    </source>
</evidence>
<protein>
    <submittedName>
        <fullName evidence="2">Unannotated protein</fullName>
    </submittedName>
</protein>
<dbReference type="AlphaFoldDB" id="A0A6J7IYM3"/>
<evidence type="ECO:0000256" key="1">
    <source>
        <dbReference type="SAM" id="MobiDB-lite"/>
    </source>
</evidence>